<keyword evidence="7" id="KW-0446">Lipid-binding</keyword>
<gene>
    <name evidence="12" type="ORF">GOP47_0012813</name>
    <name evidence="13" type="ORF">GOP47_0013109</name>
</gene>
<dbReference type="PANTHER" id="PTHR13466:SF0">
    <property type="entry name" value="SMP-LTD DOMAIN-CONTAINING PROTEIN"/>
    <property type="match status" value="1"/>
</dbReference>
<dbReference type="Pfam" id="PF23065">
    <property type="entry name" value="PH_SMPa"/>
    <property type="match status" value="1"/>
</dbReference>
<evidence type="ECO:0000256" key="2">
    <source>
        <dbReference type="ARBA" id="ARBA00022448"/>
    </source>
</evidence>
<evidence type="ECO:0000313" key="14">
    <source>
        <dbReference type="Proteomes" id="UP000886520"/>
    </source>
</evidence>
<evidence type="ECO:0000256" key="4">
    <source>
        <dbReference type="ARBA" id="ARBA00022824"/>
    </source>
</evidence>
<name>A0A9D4URX4_ADICA</name>
<comment type="caution">
    <text evidence="12">The sequence shown here is derived from an EMBL/GenBank/DDBJ whole genome shotgun (WGS) entry which is preliminary data.</text>
</comment>
<accession>A0A9D4URX4</accession>
<sequence>MLLSWLTGFLAGFLCLAIIELCAIAFLLRHLFRARHRPSSASAAENVCVTYQPPHIFLQGDMWVAALPASTARKDAIRVVAKDHRRRKDTSDDCIEIYPSRRHAQLQNNVLTLVAEDGCEERIDLRGCSVQSVSGGKEMARKWAKKYPIQLESFNQHLLVKSSVCLLYFETSWEKETWCQVLRAAAGWSTEKGNWYVDQKREFHDYCSRVDKAYPTFAKFAGVKSKHLEDDKAGKLDKNMAAALSRRQRIWRRITKKSLSKESAFVYKEGSGAGDLSSSLVVSKAGPERQDESIKQPSLASYSLDSSFGYESAGSSSFQSNSEKNFVEDGHSLSDSWRSDYQIVPDLAMTVSDQGTMCWNLICSRLFFDGYHSLRFQEACHKLIQKQFSKIVTPAYMGKINCTKLELGSIPPIIHSMQVLPKDSDFICSFDAVVEYSGGLQIKIDTRLDVRDSASQEKVLNQSLEPTLAGAAAADILRAGLETIGSSADTNVVRSTDTESGEAGSEKAQPSRGRWKTMLARVADQVSLVPFTLSMRLVSLKGTLRVRIKPPPTEHIWFGFTSMPTIELQPEPSIGEHRITKGPVIAFITNKIKMLIQDTLVLPNCEGIWVPWMISETDDWIPQTAMPVPWSPLETRDSLPREESQAMRESAVNTITETLLSSKTGNVSPVLEEPDQLHELEEPLLENNNVISDGESLASTDVPSPAGHVRLRNVSGNDWMDANNRSSRRTKMLSLGKKMTEKLDEKRRLVVEKMREGLEKYEQGGK</sequence>
<feature type="transmembrane region" description="Helical" evidence="10">
    <location>
        <begin position="6"/>
        <end position="28"/>
    </location>
</feature>
<evidence type="ECO:0000259" key="11">
    <source>
        <dbReference type="PROSITE" id="PS51847"/>
    </source>
</evidence>
<evidence type="ECO:0000256" key="9">
    <source>
        <dbReference type="SAM" id="MobiDB-lite"/>
    </source>
</evidence>
<reference evidence="12" key="1">
    <citation type="submission" date="2021-01" db="EMBL/GenBank/DDBJ databases">
        <title>Adiantum capillus-veneris genome.</title>
        <authorList>
            <person name="Fang Y."/>
            <person name="Liao Q."/>
        </authorList>
    </citation>
    <scope>NUCLEOTIDE SEQUENCE</scope>
    <source>
        <strain evidence="12">H3</strain>
        <tissue evidence="12">Leaf</tissue>
    </source>
</reference>
<evidence type="ECO:0000256" key="6">
    <source>
        <dbReference type="ARBA" id="ARBA00023055"/>
    </source>
</evidence>
<dbReference type="AlphaFoldDB" id="A0A9D4URX4"/>
<keyword evidence="14" id="KW-1185">Reference proteome</keyword>
<dbReference type="InterPro" id="IPR031468">
    <property type="entry name" value="SMP_LBD"/>
</dbReference>
<evidence type="ECO:0000256" key="3">
    <source>
        <dbReference type="ARBA" id="ARBA00022692"/>
    </source>
</evidence>
<dbReference type="EMBL" id="JABFUD020000012">
    <property type="protein sequence ID" value="KAI5073003.1"/>
    <property type="molecule type" value="Genomic_DNA"/>
</dbReference>
<dbReference type="CDD" id="cd21675">
    <property type="entry name" value="SMP_TEX2"/>
    <property type="match status" value="1"/>
</dbReference>
<feature type="region of interest" description="Disordered" evidence="9">
    <location>
        <begin position="490"/>
        <end position="512"/>
    </location>
</feature>
<dbReference type="EMBL" id="JABFUD020000012">
    <property type="protein sequence ID" value="KAI5072707.1"/>
    <property type="molecule type" value="Genomic_DNA"/>
</dbReference>
<keyword evidence="8 10" id="KW-0472">Membrane</keyword>
<evidence type="ECO:0000313" key="13">
    <source>
        <dbReference type="EMBL" id="KAI5073003.1"/>
    </source>
</evidence>
<protein>
    <recommendedName>
        <fullName evidence="11">SMP-LTD domain-containing protein</fullName>
    </recommendedName>
</protein>
<keyword evidence="2" id="KW-0813">Transport</keyword>
<organism evidence="12 14">
    <name type="scientific">Adiantum capillus-veneris</name>
    <name type="common">Maidenhair fern</name>
    <dbReference type="NCBI Taxonomy" id="13818"/>
    <lineage>
        <taxon>Eukaryota</taxon>
        <taxon>Viridiplantae</taxon>
        <taxon>Streptophyta</taxon>
        <taxon>Embryophyta</taxon>
        <taxon>Tracheophyta</taxon>
        <taxon>Polypodiopsida</taxon>
        <taxon>Polypodiidae</taxon>
        <taxon>Polypodiales</taxon>
        <taxon>Pteridineae</taxon>
        <taxon>Pteridaceae</taxon>
        <taxon>Vittarioideae</taxon>
        <taxon>Adiantum</taxon>
    </lineage>
</organism>
<dbReference type="GO" id="GO:0008289">
    <property type="term" value="F:lipid binding"/>
    <property type="evidence" value="ECO:0007669"/>
    <property type="project" value="UniProtKB-KW"/>
</dbReference>
<proteinExistence type="predicted"/>
<evidence type="ECO:0000256" key="5">
    <source>
        <dbReference type="ARBA" id="ARBA00022989"/>
    </source>
</evidence>
<dbReference type="PROSITE" id="PS51847">
    <property type="entry name" value="SMP"/>
    <property type="match status" value="1"/>
</dbReference>
<keyword evidence="6" id="KW-0445">Lipid transport</keyword>
<evidence type="ECO:0000256" key="7">
    <source>
        <dbReference type="ARBA" id="ARBA00023121"/>
    </source>
</evidence>
<evidence type="ECO:0000256" key="10">
    <source>
        <dbReference type="SAM" id="Phobius"/>
    </source>
</evidence>
<dbReference type="OrthoDB" id="26740at2759"/>
<dbReference type="PANTHER" id="PTHR13466">
    <property type="entry name" value="TEX2 PROTEIN-RELATED"/>
    <property type="match status" value="1"/>
</dbReference>
<dbReference type="GO" id="GO:0006869">
    <property type="term" value="P:lipid transport"/>
    <property type="evidence" value="ECO:0007669"/>
    <property type="project" value="UniProtKB-KW"/>
</dbReference>
<keyword evidence="4" id="KW-0256">Endoplasmic reticulum</keyword>
<evidence type="ECO:0000313" key="12">
    <source>
        <dbReference type="EMBL" id="KAI5072707.1"/>
    </source>
</evidence>
<dbReference type="Proteomes" id="UP000886520">
    <property type="component" value="Chromosome 12"/>
</dbReference>
<evidence type="ECO:0000256" key="1">
    <source>
        <dbReference type="ARBA" id="ARBA00004586"/>
    </source>
</evidence>
<feature type="domain" description="SMP-LTD" evidence="11">
    <location>
        <begin position="353"/>
        <end position="611"/>
    </location>
</feature>
<keyword evidence="5 10" id="KW-1133">Transmembrane helix</keyword>
<dbReference type="GO" id="GO:0005789">
    <property type="term" value="C:endoplasmic reticulum membrane"/>
    <property type="evidence" value="ECO:0007669"/>
    <property type="project" value="UniProtKB-SubCell"/>
</dbReference>
<dbReference type="InterPro" id="IPR057080">
    <property type="entry name" value="PH_SMPa"/>
</dbReference>
<dbReference type="SUPFAM" id="SSF50729">
    <property type="entry name" value="PH domain-like"/>
    <property type="match status" value="1"/>
</dbReference>
<evidence type="ECO:0000256" key="8">
    <source>
        <dbReference type="ARBA" id="ARBA00023136"/>
    </source>
</evidence>
<comment type="subcellular location">
    <subcellularLocation>
        <location evidence="1">Endoplasmic reticulum membrane</location>
    </subcellularLocation>
</comment>
<keyword evidence="3 10" id="KW-0812">Transmembrane</keyword>